<evidence type="ECO:0000256" key="1">
    <source>
        <dbReference type="ARBA" id="ARBA00023015"/>
    </source>
</evidence>
<dbReference type="EMBL" id="CP019698">
    <property type="protein sequence ID" value="AQS60020.1"/>
    <property type="molecule type" value="Genomic_DNA"/>
</dbReference>
<dbReference type="Pfam" id="PF00392">
    <property type="entry name" value="GntR"/>
    <property type="match status" value="1"/>
</dbReference>
<keyword evidence="3" id="KW-0804">Transcription</keyword>
<dbReference type="OrthoDB" id="163333at2"/>
<dbReference type="SMART" id="SM00345">
    <property type="entry name" value="HTH_GNTR"/>
    <property type="match status" value="1"/>
</dbReference>
<dbReference type="GO" id="GO:0003700">
    <property type="term" value="F:DNA-binding transcription factor activity"/>
    <property type="evidence" value="ECO:0007669"/>
    <property type="project" value="InterPro"/>
</dbReference>
<organism evidence="5 6">
    <name type="scientific">Desulforamulus ferrireducens</name>
    <dbReference type="NCBI Taxonomy" id="1833852"/>
    <lineage>
        <taxon>Bacteria</taxon>
        <taxon>Bacillati</taxon>
        <taxon>Bacillota</taxon>
        <taxon>Clostridia</taxon>
        <taxon>Eubacteriales</taxon>
        <taxon>Peptococcaceae</taxon>
        <taxon>Desulforamulus</taxon>
    </lineage>
</organism>
<evidence type="ECO:0000313" key="5">
    <source>
        <dbReference type="EMBL" id="AQS60020.1"/>
    </source>
</evidence>
<dbReference type="PANTHER" id="PTHR38445">
    <property type="entry name" value="HTH-TYPE TRANSCRIPTIONAL REPRESSOR YTRA"/>
    <property type="match status" value="1"/>
</dbReference>
<keyword evidence="1" id="KW-0805">Transcription regulation</keyword>
<dbReference type="InterPro" id="IPR000524">
    <property type="entry name" value="Tscrpt_reg_HTH_GntR"/>
</dbReference>
<accession>A0A1S6IZ24</accession>
<protein>
    <submittedName>
        <fullName evidence="5">GntR family transcriptional regulator</fullName>
    </submittedName>
</protein>
<dbReference type="Proteomes" id="UP000189464">
    <property type="component" value="Chromosome"/>
</dbReference>
<keyword evidence="6" id="KW-1185">Reference proteome</keyword>
<evidence type="ECO:0000256" key="2">
    <source>
        <dbReference type="ARBA" id="ARBA00023125"/>
    </source>
</evidence>
<dbReference type="RefSeq" id="WP_077715063.1">
    <property type="nucleotide sequence ID" value="NZ_CP019698.1"/>
</dbReference>
<gene>
    <name evidence="5" type="ORF">B0537_13630</name>
</gene>
<dbReference type="SUPFAM" id="SSF46785">
    <property type="entry name" value="Winged helix' DNA-binding domain"/>
    <property type="match status" value="1"/>
</dbReference>
<reference evidence="5 6" key="1">
    <citation type="journal article" date="2016" name="Int. J. Syst. Evol. Microbiol.">
        <title>Desulfotomaculum ferrireducens sp. nov., a moderately thermophilic sulfate-reducing and dissimilatory Fe(III)-reducing bacterium isolated from compost.</title>
        <authorList>
            <person name="Yang G."/>
            <person name="Guo J."/>
            <person name="Zhuang L."/>
            <person name="Yuan Y."/>
            <person name="Zhou S."/>
        </authorList>
    </citation>
    <scope>NUCLEOTIDE SEQUENCE [LARGE SCALE GENOMIC DNA]</scope>
    <source>
        <strain evidence="5 6">GSS09</strain>
    </source>
</reference>
<feature type="domain" description="HTH gntR-type" evidence="4">
    <location>
        <begin position="9"/>
        <end position="77"/>
    </location>
</feature>
<dbReference type="KEGG" id="dfg:B0537_13630"/>
<sequence length="120" mass="13780">MVQSFNNNQPIYLQIVQRICRQILRGELGAGDKLPSVRDLAVQMGVNPNTVQRVYSELERLAVAETRRGLGTFITEQESRLQRLREELMAEQIENFIRDMQEMGFTASEIIDGVRKALKN</sequence>
<proteinExistence type="predicted"/>
<dbReference type="InterPro" id="IPR036390">
    <property type="entry name" value="WH_DNA-bd_sf"/>
</dbReference>
<dbReference type="PANTHER" id="PTHR38445:SF6">
    <property type="entry name" value="GNTR-FAMILY TRANSCRIPTIONAL REGULATOR"/>
    <property type="match status" value="1"/>
</dbReference>
<dbReference type="PROSITE" id="PS50949">
    <property type="entry name" value="HTH_GNTR"/>
    <property type="match status" value="1"/>
</dbReference>
<evidence type="ECO:0000256" key="3">
    <source>
        <dbReference type="ARBA" id="ARBA00023163"/>
    </source>
</evidence>
<dbReference type="Gene3D" id="1.10.10.10">
    <property type="entry name" value="Winged helix-like DNA-binding domain superfamily/Winged helix DNA-binding domain"/>
    <property type="match status" value="1"/>
</dbReference>
<dbReference type="STRING" id="1833852.B0537_13630"/>
<dbReference type="InterPro" id="IPR036388">
    <property type="entry name" value="WH-like_DNA-bd_sf"/>
</dbReference>
<evidence type="ECO:0000313" key="6">
    <source>
        <dbReference type="Proteomes" id="UP000189464"/>
    </source>
</evidence>
<name>A0A1S6IZ24_9FIRM</name>
<dbReference type="GO" id="GO:0003677">
    <property type="term" value="F:DNA binding"/>
    <property type="evidence" value="ECO:0007669"/>
    <property type="project" value="UniProtKB-KW"/>
</dbReference>
<keyword evidence="2" id="KW-0238">DNA-binding</keyword>
<evidence type="ECO:0000259" key="4">
    <source>
        <dbReference type="PROSITE" id="PS50949"/>
    </source>
</evidence>
<dbReference type="AlphaFoldDB" id="A0A1S6IZ24"/>
<dbReference type="CDD" id="cd07377">
    <property type="entry name" value="WHTH_GntR"/>
    <property type="match status" value="1"/>
</dbReference>